<feature type="domain" description="RWD" evidence="2">
    <location>
        <begin position="7"/>
        <end position="109"/>
    </location>
</feature>
<organism evidence="3 4">
    <name type="scientific">Nezara viridula</name>
    <name type="common">Southern green stink bug</name>
    <name type="synonym">Cimex viridulus</name>
    <dbReference type="NCBI Taxonomy" id="85310"/>
    <lineage>
        <taxon>Eukaryota</taxon>
        <taxon>Metazoa</taxon>
        <taxon>Ecdysozoa</taxon>
        <taxon>Arthropoda</taxon>
        <taxon>Hexapoda</taxon>
        <taxon>Insecta</taxon>
        <taxon>Pterygota</taxon>
        <taxon>Neoptera</taxon>
        <taxon>Paraneoptera</taxon>
        <taxon>Hemiptera</taxon>
        <taxon>Heteroptera</taxon>
        <taxon>Panheteroptera</taxon>
        <taxon>Pentatomomorpha</taxon>
        <taxon>Pentatomoidea</taxon>
        <taxon>Pentatomidae</taxon>
        <taxon>Pentatominae</taxon>
        <taxon>Nezara</taxon>
    </lineage>
</organism>
<dbReference type="PANTHER" id="PTHR21275">
    <property type="entry name" value="RWD DOMAIN-CONTAINING PROTEIN 4"/>
    <property type="match status" value="1"/>
</dbReference>
<dbReference type="PROSITE" id="PS50908">
    <property type="entry name" value="RWD"/>
    <property type="match status" value="1"/>
</dbReference>
<feature type="compositionally biased region" description="Acidic residues" evidence="1">
    <location>
        <begin position="123"/>
        <end position="145"/>
    </location>
</feature>
<proteinExistence type="predicted"/>
<dbReference type="Gene3D" id="3.10.110.10">
    <property type="entry name" value="Ubiquitin Conjugating Enzyme"/>
    <property type="match status" value="1"/>
</dbReference>
<evidence type="ECO:0000313" key="3">
    <source>
        <dbReference type="EMBL" id="CAH1401522.1"/>
    </source>
</evidence>
<accession>A0A9P0HGW0</accession>
<protein>
    <recommendedName>
        <fullName evidence="2">RWD domain-containing protein</fullName>
    </recommendedName>
</protein>
<feature type="region of interest" description="Disordered" evidence="1">
    <location>
        <begin position="120"/>
        <end position="180"/>
    </location>
</feature>
<evidence type="ECO:0000313" key="4">
    <source>
        <dbReference type="Proteomes" id="UP001152798"/>
    </source>
</evidence>
<gene>
    <name evidence="3" type="ORF">NEZAVI_LOCUS10531</name>
</gene>
<dbReference type="CDD" id="cd23817">
    <property type="entry name" value="RWD-RWDD4"/>
    <property type="match status" value="1"/>
</dbReference>
<dbReference type="InterPro" id="IPR042770">
    <property type="entry name" value="RWDD4"/>
</dbReference>
<feature type="compositionally biased region" description="Basic residues" evidence="1">
    <location>
        <begin position="154"/>
        <end position="170"/>
    </location>
</feature>
<dbReference type="InterPro" id="IPR016135">
    <property type="entry name" value="UBQ-conjugating_enzyme/RWD"/>
</dbReference>
<dbReference type="Pfam" id="PF05773">
    <property type="entry name" value="RWD"/>
    <property type="match status" value="1"/>
</dbReference>
<dbReference type="AlphaFoldDB" id="A0A9P0HGW0"/>
<name>A0A9P0HGW0_NEZVI</name>
<dbReference type="InterPro" id="IPR006575">
    <property type="entry name" value="RWD_dom"/>
</dbReference>
<evidence type="ECO:0000256" key="1">
    <source>
        <dbReference type="SAM" id="MobiDB-lite"/>
    </source>
</evidence>
<dbReference type="EMBL" id="OV725081">
    <property type="protein sequence ID" value="CAH1401522.1"/>
    <property type="molecule type" value="Genomic_DNA"/>
</dbReference>
<dbReference type="OrthoDB" id="10045773at2759"/>
<feature type="compositionally biased region" description="Basic and acidic residues" evidence="1">
    <location>
        <begin position="171"/>
        <end position="180"/>
    </location>
</feature>
<dbReference type="Proteomes" id="UP001152798">
    <property type="component" value="Chromosome 5"/>
</dbReference>
<evidence type="ECO:0000259" key="2">
    <source>
        <dbReference type="PROSITE" id="PS50908"/>
    </source>
</evidence>
<dbReference type="PANTHER" id="PTHR21275:SF1">
    <property type="entry name" value="RWD DOMAIN-CONTAINING PROTEIN 4"/>
    <property type="match status" value="1"/>
</dbReference>
<dbReference type="SMART" id="SM00591">
    <property type="entry name" value="RWD"/>
    <property type="match status" value="1"/>
</dbReference>
<keyword evidence="4" id="KW-1185">Reference proteome</keyword>
<sequence>MEELQDEEREVILSIYDCDPAFKQLSPITYQYKIGEEGDPRSFLLEIIWGKEYPNEPPKVNMNTFYNKHINESTKKKVCEFVLNEALNLVGNAMTYSLFESVKEKFLELIVVDETDCKLSPDSTEDNDINEEDDDNDEDDDDDSKELEAGTSRKKDKKCHMTKAQKRKQWNRVDCHGERPRGWNWIDVIHHLSQTGPKMPENQASS</sequence>
<dbReference type="SUPFAM" id="SSF54495">
    <property type="entry name" value="UBC-like"/>
    <property type="match status" value="1"/>
</dbReference>
<reference evidence="3" key="1">
    <citation type="submission" date="2022-01" db="EMBL/GenBank/DDBJ databases">
        <authorList>
            <person name="King R."/>
        </authorList>
    </citation>
    <scope>NUCLEOTIDE SEQUENCE</scope>
</reference>